<dbReference type="PIRSF" id="PIRSF001267">
    <property type="entry name" value="Pyrophosphatase_GppA_Ppx"/>
    <property type="match status" value="1"/>
</dbReference>
<dbReference type="SUPFAM" id="SSF53067">
    <property type="entry name" value="Actin-like ATPase domain"/>
    <property type="match status" value="2"/>
</dbReference>
<organism evidence="5 6">
    <name type="scientific">Veillonella montpellierensis DNF00314</name>
    <dbReference type="NCBI Taxonomy" id="1401067"/>
    <lineage>
        <taxon>Bacteria</taxon>
        <taxon>Bacillati</taxon>
        <taxon>Bacillota</taxon>
        <taxon>Negativicutes</taxon>
        <taxon>Veillonellales</taxon>
        <taxon>Veillonellaceae</taxon>
        <taxon>Veillonella</taxon>
    </lineage>
</organism>
<evidence type="ECO:0000313" key="5">
    <source>
        <dbReference type="EMBL" id="KGF46715.1"/>
    </source>
</evidence>
<feature type="domain" description="Ppx/GppA phosphatase N-terminal" evidence="3">
    <location>
        <begin position="18"/>
        <end position="304"/>
    </location>
</feature>
<dbReference type="InterPro" id="IPR003607">
    <property type="entry name" value="HD/PDEase_dom"/>
</dbReference>
<dbReference type="EMBL" id="JRNT01000029">
    <property type="protein sequence ID" value="KGF46715.1"/>
    <property type="molecule type" value="Genomic_DNA"/>
</dbReference>
<dbReference type="GO" id="GO:0016462">
    <property type="term" value="F:pyrophosphatase activity"/>
    <property type="evidence" value="ECO:0007669"/>
    <property type="project" value="TreeGrafter"/>
</dbReference>
<accession>A0A096AIR2</accession>
<feature type="domain" description="Ppx/GppA phosphatase C-terminal" evidence="4">
    <location>
        <begin position="331"/>
        <end position="472"/>
    </location>
</feature>
<evidence type="ECO:0000256" key="1">
    <source>
        <dbReference type="ARBA" id="ARBA00007125"/>
    </source>
</evidence>
<evidence type="ECO:0000256" key="2">
    <source>
        <dbReference type="ARBA" id="ARBA00022801"/>
    </source>
</evidence>
<dbReference type="SUPFAM" id="SSF109604">
    <property type="entry name" value="HD-domain/PDEase-like"/>
    <property type="match status" value="1"/>
</dbReference>
<dbReference type="Proteomes" id="UP000029628">
    <property type="component" value="Unassembled WGS sequence"/>
</dbReference>
<proteinExistence type="inferred from homology"/>
<dbReference type="eggNOG" id="COG0248">
    <property type="taxonomic scope" value="Bacteria"/>
</dbReference>
<dbReference type="Pfam" id="PF02541">
    <property type="entry name" value="Ppx-GppA"/>
    <property type="match status" value="1"/>
</dbReference>
<dbReference type="Gene3D" id="3.30.420.150">
    <property type="entry name" value="Exopolyphosphatase. Domain 2"/>
    <property type="match status" value="1"/>
</dbReference>
<dbReference type="CDD" id="cd24052">
    <property type="entry name" value="ASKHA_NBD_HpPPX-GppA-like"/>
    <property type="match status" value="1"/>
</dbReference>
<sequence>MERLALIDLGSNSVRFVISEIADNGSYRLIYQEKESIRLSEGMWETNYLTEAAMKRAINALQVFSHMAEVMHATHVYAVATAAVRFSRNGKAFIKRVYEETGITLTCISGEEEARLGFLGVINTIGLDNFVLFDLGGASTEVSLVENRQVVRSVSLPMGALTLTGMFQHGTELTTKEYDIMIAHIQMLLEDEPLLKQIGWPLVGIGGTARNMAKIDQRSHEYPIAKLHNYELKYSRIVEILELVTSKSLAQRRKIPGLSQERADIIVAGAALIQQLSKYVGAKSMYIGGSGLREGLFYDYYGKHYMNTSGVIDDILMHSAENVLLSIPQNDLDHVKYTANLADTIFEQWQSLHGCNERIRKLLMVAALLHDMGKQINYYSHARHSAYMLVNSNLYGISHVEQAICAFIVMNSHGYTNKLYKTSEYAKLLGSGHKTIIAKMSLILSVAEAIDESHEQLAVSVSSVITDREVVLTVWTKKQVNALIAMAAIDKLTKSFKKEFKKELLVEWKERL</sequence>
<comment type="similarity">
    <text evidence="1">Belongs to the GppA/Ppx family.</text>
</comment>
<dbReference type="Pfam" id="PF21447">
    <property type="entry name" value="Ppx-GppA_III"/>
    <property type="match status" value="1"/>
</dbReference>
<reference evidence="5 6" key="1">
    <citation type="submission" date="2014-07" db="EMBL/GenBank/DDBJ databases">
        <authorList>
            <person name="McCorrison J."/>
            <person name="Sanka R."/>
            <person name="Torralba M."/>
            <person name="Gillis M."/>
            <person name="Haft D.H."/>
            <person name="Methe B."/>
            <person name="Sutton G."/>
            <person name="Nelson K.E."/>
        </authorList>
    </citation>
    <scope>NUCLEOTIDE SEQUENCE [LARGE SCALE GENOMIC DNA]</scope>
    <source>
        <strain evidence="5 6">DNF00314</strain>
    </source>
</reference>
<evidence type="ECO:0000259" key="4">
    <source>
        <dbReference type="Pfam" id="PF21447"/>
    </source>
</evidence>
<dbReference type="AlphaFoldDB" id="A0A096AIR2"/>
<keyword evidence="6" id="KW-1185">Reference proteome</keyword>
<dbReference type="InterPro" id="IPR050273">
    <property type="entry name" value="GppA/Ppx_hydrolase"/>
</dbReference>
<dbReference type="PANTHER" id="PTHR30005">
    <property type="entry name" value="EXOPOLYPHOSPHATASE"/>
    <property type="match status" value="1"/>
</dbReference>
<dbReference type="InterPro" id="IPR048950">
    <property type="entry name" value="Ppx_GppA_C"/>
</dbReference>
<dbReference type="Gene3D" id="3.30.420.40">
    <property type="match status" value="1"/>
</dbReference>
<comment type="caution">
    <text evidence="5">The sequence shown here is derived from an EMBL/GenBank/DDBJ whole genome shotgun (WGS) entry which is preliminary data.</text>
</comment>
<evidence type="ECO:0000313" key="6">
    <source>
        <dbReference type="Proteomes" id="UP000029628"/>
    </source>
</evidence>
<keyword evidence="2" id="KW-0378">Hydrolase</keyword>
<dbReference type="RefSeq" id="WP_038153014.1">
    <property type="nucleotide sequence ID" value="NZ_JRNT01000029.1"/>
</dbReference>
<dbReference type="InterPro" id="IPR003695">
    <property type="entry name" value="Ppx_GppA_N"/>
</dbReference>
<dbReference type="InterPro" id="IPR043129">
    <property type="entry name" value="ATPase_NBD"/>
</dbReference>
<dbReference type="Gene3D" id="1.10.3210.10">
    <property type="entry name" value="Hypothetical protein af1432"/>
    <property type="match status" value="1"/>
</dbReference>
<dbReference type="PANTHER" id="PTHR30005:SF0">
    <property type="entry name" value="RETROGRADE REGULATION PROTEIN 2"/>
    <property type="match status" value="1"/>
</dbReference>
<dbReference type="InterPro" id="IPR030673">
    <property type="entry name" value="PyroPPase_GppA_Ppx"/>
</dbReference>
<name>A0A096AIR2_9FIRM</name>
<gene>
    <name evidence="5" type="ORF">HMPREF0872_07415</name>
</gene>
<evidence type="ECO:0000259" key="3">
    <source>
        <dbReference type="Pfam" id="PF02541"/>
    </source>
</evidence>
<dbReference type="CDD" id="cd00077">
    <property type="entry name" value="HDc"/>
    <property type="match status" value="1"/>
</dbReference>
<protein>
    <submittedName>
        <fullName evidence="5">Exopolyphosphatase</fullName>
    </submittedName>
</protein>